<dbReference type="InterPro" id="IPR017871">
    <property type="entry name" value="ABC_transporter-like_CS"/>
</dbReference>
<dbReference type="Proteomes" id="UP000036959">
    <property type="component" value="Unassembled WGS sequence"/>
</dbReference>
<dbReference type="PANTHER" id="PTHR24221:SF606">
    <property type="entry name" value="COLICIN V SECRETION-PROCESSING ATP-BINDING PROTEIN"/>
    <property type="match status" value="1"/>
</dbReference>
<dbReference type="CDD" id="cd18567">
    <property type="entry name" value="ABC_6TM_CvaB_RaxB_like"/>
    <property type="match status" value="1"/>
</dbReference>
<dbReference type="GO" id="GO:0006508">
    <property type="term" value="P:proteolysis"/>
    <property type="evidence" value="ECO:0007669"/>
    <property type="project" value="InterPro"/>
</dbReference>
<accession>A0A0L0MF93</accession>
<feature type="domain" description="Peptidase C39" evidence="17">
    <location>
        <begin position="4"/>
        <end position="127"/>
    </location>
</feature>
<evidence type="ECO:0000313" key="18">
    <source>
        <dbReference type="EMBL" id="KND60955.1"/>
    </source>
</evidence>
<dbReference type="GO" id="GO:0034040">
    <property type="term" value="F:ATPase-coupled lipid transmembrane transporter activity"/>
    <property type="evidence" value="ECO:0007669"/>
    <property type="project" value="TreeGrafter"/>
</dbReference>
<evidence type="ECO:0000256" key="10">
    <source>
        <dbReference type="ARBA" id="ARBA00023136"/>
    </source>
</evidence>
<dbReference type="SMART" id="SM00382">
    <property type="entry name" value="AAA"/>
    <property type="match status" value="1"/>
</dbReference>
<evidence type="ECO:0000256" key="5">
    <source>
        <dbReference type="ARBA" id="ARBA00022692"/>
    </source>
</evidence>
<keyword evidence="3" id="KW-1003">Cell membrane</keyword>
<comment type="similarity">
    <text evidence="12">Belongs to the ABC transporter superfamily. Cyclolysin exporter (TC 3.A.1.109.2) family.</text>
</comment>
<keyword evidence="5 14" id="KW-0812">Transmembrane</keyword>
<dbReference type="FunFam" id="3.40.50.300:FF:000299">
    <property type="entry name" value="ABC transporter ATP-binding protein/permease"/>
    <property type="match status" value="1"/>
</dbReference>
<keyword evidence="4" id="KW-0997">Cell inner membrane</keyword>
<comment type="subcellular location">
    <subcellularLocation>
        <location evidence="1">Cell membrane</location>
        <topology evidence="1">Multi-pass membrane protein</topology>
    </subcellularLocation>
</comment>
<sequence>MIHQDEAAECGLACLAMIASRYGHDVDLLALRARFGISIKGMTLKTLLRIAEQLHLDTRPLRCDTEEFAELELPAILHWDFNHFVMLTKIRGIGEGRRYVINDPATGEREVSTGEISARFTGVVVEAKPSLAFQRRQERSKLSLWQLWSKAPGLGGALARILILSLLIEMFALAAPFYLQMGLDSVIPSHDLGFLTALALGFGALAILSQLTSFVRSWAVISLSNELGYRLVSNIFRHLVRLLIGWFQRRSVGDVLTRFNASQPVTDLLGNGLVQAVIDGLMTIVTLVLMLVYSPLLTGVTIGALSLYMALRFSFLGVLRMRNISVIQAQAREQAALIETIRGITPIRLFGREQERLSIWQAKRVSVANANIRIARLQALFSSANTTVMALENVLFVYLAIRLNLDGGFTIGMITAYGAYKQQFLSASLNVVGKLIDYKMLDVQLARIGDIALTSPEPAASIGNPVAPIESIELRNVHFAYGPGEPNVLAGMDLVIKPGETLAIVGASGSGKTTLLKVLLGLIYPTEGTLLINGKILTAGALASFRERVGSVMQDDTLFAGSIAENISFFDPQIDQERVEDAARHAIIHDDIIAMPMGYESLVGDMGSALSGGQKQRVLLARALYRRPQLLVMDEATAHLDAANEAKVNESLRKQGVSCVIVAHRSSTIAMADRTVEIRAGVLIPGAPSPSGASIVSAQTKLNHGASV</sequence>
<evidence type="ECO:0000256" key="1">
    <source>
        <dbReference type="ARBA" id="ARBA00004651"/>
    </source>
</evidence>
<dbReference type="GO" id="GO:0031640">
    <property type="term" value="P:killing of cells of another organism"/>
    <property type="evidence" value="ECO:0007669"/>
    <property type="project" value="UniProtKB-KW"/>
</dbReference>
<evidence type="ECO:0000256" key="2">
    <source>
        <dbReference type="ARBA" id="ARBA00022448"/>
    </source>
</evidence>
<dbReference type="Pfam" id="PF00664">
    <property type="entry name" value="ABC_membrane"/>
    <property type="match status" value="1"/>
</dbReference>
<dbReference type="GO" id="GO:0008233">
    <property type="term" value="F:peptidase activity"/>
    <property type="evidence" value="ECO:0007669"/>
    <property type="project" value="InterPro"/>
</dbReference>
<comment type="caution">
    <text evidence="18">The sequence shown here is derived from an EMBL/GenBank/DDBJ whole genome shotgun (WGS) entry which is preliminary data.</text>
</comment>
<organism evidence="18 19">
    <name type="scientific">Candidatus Burkholderia verschuerenii</name>
    <dbReference type="NCBI Taxonomy" id="242163"/>
    <lineage>
        <taxon>Bacteria</taxon>
        <taxon>Pseudomonadati</taxon>
        <taxon>Pseudomonadota</taxon>
        <taxon>Betaproteobacteria</taxon>
        <taxon>Burkholderiales</taxon>
        <taxon>Burkholderiaceae</taxon>
        <taxon>Burkholderia</taxon>
    </lineage>
</organism>
<feature type="domain" description="ABC transmembrane type-1" evidence="16">
    <location>
        <begin position="161"/>
        <end position="440"/>
    </location>
</feature>
<dbReference type="InterPro" id="IPR039421">
    <property type="entry name" value="Type_1_exporter"/>
</dbReference>
<dbReference type="PROSITE" id="PS00211">
    <property type="entry name" value="ABC_TRANSPORTER_1"/>
    <property type="match status" value="1"/>
</dbReference>
<feature type="transmembrane region" description="Helical" evidence="14">
    <location>
        <begin position="299"/>
        <end position="319"/>
    </location>
</feature>
<evidence type="ECO:0000256" key="12">
    <source>
        <dbReference type="ARBA" id="ARBA00061173"/>
    </source>
</evidence>
<evidence type="ECO:0000256" key="8">
    <source>
        <dbReference type="ARBA" id="ARBA00022840"/>
    </source>
</evidence>
<dbReference type="PROSITE" id="PS50893">
    <property type="entry name" value="ABC_TRANSPORTER_2"/>
    <property type="match status" value="1"/>
</dbReference>
<dbReference type="SUPFAM" id="SSF90123">
    <property type="entry name" value="ABC transporter transmembrane region"/>
    <property type="match status" value="1"/>
</dbReference>
<evidence type="ECO:0000256" key="6">
    <source>
        <dbReference type="ARBA" id="ARBA00022735"/>
    </source>
</evidence>
<feature type="transmembrane region" description="Helical" evidence="14">
    <location>
        <begin position="191"/>
        <end position="215"/>
    </location>
</feature>
<dbReference type="AlphaFoldDB" id="A0A0L0MF93"/>
<dbReference type="PROSITE" id="PS50990">
    <property type="entry name" value="PEPTIDASE_C39"/>
    <property type="match status" value="1"/>
</dbReference>
<keyword evidence="9 14" id="KW-1133">Transmembrane helix</keyword>
<reference evidence="19" key="1">
    <citation type="submission" date="2015-06" db="EMBL/GenBank/DDBJ databases">
        <title>Comparative genomics of Burkholderia leaf nodule symbionts.</title>
        <authorList>
            <person name="Carlier A."/>
            <person name="Eberl L."/>
            <person name="Pinto-Carbo M."/>
        </authorList>
    </citation>
    <scope>NUCLEOTIDE SEQUENCE [LARGE SCALE GENOMIC DNA]</scope>
    <source>
        <strain evidence="19">UZHbot4</strain>
    </source>
</reference>
<dbReference type="PATRIC" id="fig|242163.4.peg.4917"/>
<keyword evidence="8 18" id="KW-0067">ATP-binding</keyword>
<comment type="function">
    <text evidence="11">Involved in the export of calmodulin-sensitive adenylate cyclase-hemolysin (cyclolysin).</text>
</comment>
<feature type="transmembrane region" description="Helical" evidence="14">
    <location>
        <begin position="157"/>
        <end position="179"/>
    </location>
</feature>
<dbReference type="Gene3D" id="3.40.50.300">
    <property type="entry name" value="P-loop containing nucleotide triphosphate hydrolases"/>
    <property type="match status" value="1"/>
</dbReference>
<feature type="domain" description="ABC transporter" evidence="15">
    <location>
        <begin position="472"/>
        <end position="705"/>
    </location>
</feature>
<dbReference type="PANTHER" id="PTHR24221">
    <property type="entry name" value="ATP-BINDING CASSETTE SUB-FAMILY B"/>
    <property type="match status" value="1"/>
</dbReference>
<evidence type="ECO:0000256" key="9">
    <source>
        <dbReference type="ARBA" id="ARBA00022989"/>
    </source>
</evidence>
<feature type="transmembrane region" description="Helical" evidence="14">
    <location>
        <begin position="268"/>
        <end position="293"/>
    </location>
</feature>
<keyword evidence="7" id="KW-0547">Nucleotide-binding</keyword>
<evidence type="ECO:0000256" key="4">
    <source>
        <dbReference type="ARBA" id="ARBA00022519"/>
    </source>
</evidence>
<evidence type="ECO:0000256" key="3">
    <source>
        <dbReference type="ARBA" id="ARBA00022475"/>
    </source>
</evidence>
<dbReference type="Gene3D" id="3.90.70.10">
    <property type="entry name" value="Cysteine proteinases"/>
    <property type="match status" value="1"/>
</dbReference>
<evidence type="ECO:0000256" key="14">
    <source>
        <dbReference type="SAM" id="Phobius"/>
    </source>
</evidence>
<protein>
    <recommendedName>
        <fullName evidence="13">Cyclolysin secretion/processing ATP-binding protein CyaB</fullName>
    </recommendedName>
</protein>
<dbReference type="InterPro" id="IPR005074">
    <property type="entry name" value="Peptidase_C39"/>
</dbReference>
<dbReference type="GO" id="GO:0005886">
    <property type="term" value="C:plasma membrane"/>
    <property type="evidence" value="ECO:0007669"/>
    <property type="project" value="UniProtKB-SubCell"/>
</dbReference>
<dbReference type="GO" id="GO:0005524">
    <property type="term" value="F:ATP binding"/>
    <property type="evidence" value="ECO:0007669"/>
    <property type="project" value="UniProtKB-KW"/>
</dbReference>
<evidence type="ECO:0000313" key="19">
    <source>
        <dbReference type="Proteomes" id="UP000036959"/>
    </source>
</evidence>
<dbReference type="GO" id="GO:0140359">
    <property type="term" value="F:ABC-type transporter activity"/>
    <property type="evidence" value="ECO:0007669"/>
    <property type="project" value="InterPro"/>
</dbReference>
<gene>
    <name evidence="18" type="ORF">BVER_00821</name>
</gene>
<dbReference type="InterPro" id="IPR011527">
    <property type="entry name" value="ABC1_TM_dom"/>
</dbReference>
<dbReference type="InterPro" id="IPR003593">
    <property type="entry name" value="AAA+_ATPase"/>
</dbReference>
<keyword evidence="19" id="KW-1185">Reference proteome</keyword>
<dbReference type="Pfam" id="PF00005">
    <property type="entry name" value="ABC_tran"/>
    <property type="match status" value="1"/>
</dbReference>
<dbReference type="Gene3D" id="1.20.1560.10">
    <property type="entry name" value="ABC transporter type 1, transmembrane domain"/>
    <property type="match status" value="1"/>
</dbReference>
<name>A0A0L0MF93_9BURK</name>
<evidence type="ECO:0000259" key="17">
    <source>
        <dbReference type="PROSITE" id="PS50990"/>
    </source>
</evidence>
<evidence type="ECO:0000256" key="7">
    <source>
        <dbReference type="ARBA" id="ARBA00022741"/>
    </source>
</evidence>
<dbReference type="PROSITE" id="PS50929">
    <property type="entry name" value="ABC_TM1F"/>
    <property type="match status" value="1"/>
</dbReference>
<dbReference type="SUPFAM" id="SSF52540">
    <property type="entry name" value="P-loop containing nucleoside triphosphate hydrolases"/>
    <property type="match status" value="1"/>
</dbReference>
<dbReference type="InterPro" id="IPR027417">
    <property type="entry name" value="P-loop_NTPase"/>
</dbReference>
<proteinExistence type="inferred from homology"/>
<keyword evidence="6" id="KW-0354">Hemolysis</keyword>
<dbReference type="EMBL" id="LFJJ01000038">
    <property type="protein sequence ID" value="KND60955.1"/>
    <property type="molecule type" value="Genomic_DNA"/>
</dbReference>
<evidence type="ECO:0000256" key="13">
    <source>
        <dbReference type="ARBA" id="ARBA00072252"/>
    </source>
</evidence>
<dbReference type="InterPro" id="IPR036640">
    <property type="entry name" value="ABC1_TM_sf"/>
</dbReference>
<keyword evidence="6" id="KW-0204">Cytolysis</keyword>
<dbReference type="GO" id="GO:0016887">
    <property type="term" value="F:ATP hydrolysis activity"/>
    <property type="evidence" value="ECO:0007669"/>
    <property type="project" value="InterPro"/>
</dbReference>
<evidence type="ECO:0000259" key="15">
    <source>
        <dbReference type="PROSITE" id="PS50893"/>
    </source>
</evidence>
<keyword evidence="10 14" id="KW-0472">Membrane</keyword>
<evidence type="ECO:0000256" key="11">
    <source>
        <dbReference type="ARBA" id="ARBA00055355"/>
    </source>
</evidence>
<dbReference type="Pfam" id="PF03412">
    <property type="entry name" value="Peptidase_C39"/>
    <property type="match status" value="1"/>
</dbReference>
<keyword evidence="2" id="KW-0813">Transport</keyword>
<dbReference type="InterPro" id="IPR003439">
    <property type="entry name" value="ABC_transporter-like_ATP-bd"/>
</dbReference>
<evidence type="ECO:0000259" key="16">
    <source>
        <dbReference type="PROSITE" id="PS50929"/>
    </source>
</evidence>